<proteinExistence type="predicted"/>
<feature type="transmembrane region" description="Helical" evidence="1">
    <location>
        <begin position="90"/>
        <end position="110"/>
    </location>
</feature>
<dbReference type="HOGENOM" id="CLU_147027_0_0_1"/>
<reference evidence="2" key="1">
    <citation type="journal article" date="2011" name="PLoS Biol.">
        <title>Gene gain and loss during evolution of obligate parasitism in the white rust pathogen of Arabidopsis thaliana.</title>
        <authorList>
            <person name="Kemen E."/>
            <person name="Gardiner A."/>
            <person name="Schultz-Larsen T."/>
            <person name="Kemen A.C."/>
            <person name="Balmuth A.L."/>
            <person name="Robert-Seilaniantz A."/>
            <person name="Bailey K."/>
            <person name="Holub E."/>
            <person name="Studholme D.J."/>
            <person name="Maclean D."/>
            <person name="Jones J.D."/>
        </authorList>
    </citation>
    <scope>NUCLEOTIDE SEQUENCE</scope>
</reference>
<dbReference type="AlphaFoldDB" id="F0WLJ0"/>
<organism evidence="2">
    <name type="scientific">Albugo laibachii Nc14</name>
    <dbReference type="NCBI Taxonomy" id="890382"/>
    <lineage>
        <taxon>Eukaryota</taxon>
        <taxon>Sar</taxon>
        <taxon>Stramenopiles</taxon>
        <taxon>Oomycota</taxon>
        <taxon>Peronosporomycetes</taxon>
        <taxon>Albuginales</taxon>
        <taxon>Albuginaceae</taxon>
        <taxon>Albugo</taxon>
    </lineage>
</organism>
<name>F0WLJ0_9STRA</name>
<gene>
    <name evidence="2" type="primary">AlNc14C145G7377</name>
    <name evidence="2" type="ORF">ALNC14_082960</name>
</gene>
<evidence type="ECO:0000313" key="2">
    <source>
        <dbReference type="EMBL" id="CCA22153.1"/>
    </source>
</evidence>
<accession>F0WLJ0</accession>
<reference evidence="2" key="2">
    <citation type="submission" date="2011-02" db="EMBL/GenBank/DDBJ databases">
        <authorList>
            <person name="MacLean D."/>
        </authorList>
    </citation>
    <scope>NUCLEOTIDE SEQUENCE</scope>
</reference>
<evidence type="ECO:0000256" key="1">
    <source>
        <dbReference type="SAM" id="Phobius"/>
    </source>
</evidence>
<keyword evidence="1" id="KW-0472">Membrane</keyword>
<keyword evidence="1" id="KW-1133">Transmembrane helix</keyword>
<protein>
    <submittedName>
        <fullName evidence="2">AlNc14C145G7377 protein</fullName>
    </submittedName>
</protein>
<keyword evidence="1" id="KW-0812">Transmembrane</keyword>
<dbReference type="EMBL" id="FR824190">
    <property type="protein sequence ID" value="CCA22153.1"/>
    <property type="molecule type" value="Genomic_DNA"/>
</dbReference>
<sequence>MTVTRSFSLPPQRTQTVFSPFFVSVRVGQGYRSGEKQNQACCISRSFIRSKNIIASLKIREETIEHVLNAAMVTKVANDIVLELECCGGALVLSLLAAIATYLLVTDWIFSHGSDNRYVFCRHGLHFNFFELSCPFNISFLHVPQKPPK</sequence>